<sequence>MSPEPAVAAAWPLLYSRVFPPFSMVILCSIYSRSFSSRWQLIVTKLMEPNVGVLNASPVYARSVDDDEGVVDSFSLRRA</sequence>
<name>A0A484LAN9_9ASTE</name>
<keyword evidence="3" id="KW-1185">Reference proteome</keyword>
<accession>A0A484LAN9</accession>
<keyword evidence="1" id="KW-0472">Membrane</keyword>
<dbReference type="EMBL" id="OOIL02001171">
    <property type="protein sequence ID" value="VFQ73311.1"/>
    <property type="molecule type" value="Genomic_DNA"/>
</dbReference>
<evidence type="ECO:0000313" key="3">
    <source>
        <dbReference type="Proteomes" id="UP000595140"/>
    </source>
</evidence>
<evidence type="ECO:0000313" key="2">
    <source>
        <dbReference type="EMBL" id="VFQ73311.1"/>
    </source>
</evidence>
<feature type="transmembrane region" description="Helical" evidence="1">
    <location>
        <begin position="12"/>
        <end position="31"/>
    </location>
</feature>
<protein>
    <submittedName>
        <fullName evidence="2">Uncharacterized protein</fullName>
    </submittedName>
</protein>
<keyword evidence="1" id="KW-1133">Transmembrane helix</keyword>
<proteinExistence type="predicted"/>
<keyword evidence="1" id="KW-0812">Transmembrane</keyword>
<dbReference type="AlphaFoldDB" id="A0A484LAN9"/>
<reference evidence="2 3" key="1">
    <citation type="submission" date="2018-04" db="EMBL/GenBank/DDBJ databases">
        <authorList>
            <person name="Vogel A."/>
        </authorList>
    </citation>
    <scope>NUCLEOTIDE SEQUENCE [LARGE SCALE GENOMIC DNA]</scope>
</reference>
<organism evidence="2 3">
    <name type="scientific">Cuscuta campestris</name>
    <dbReference type="NCBI Taxonomy" id="132261"/>
    <lineage>
        <taxon>Eukaryota</taxon>
        <taxon>Viridiplantae</taxon>
        <taxon>Streptophyta</taxon>
        <taxon>Embryophyta</taxon>
        <taxon>Tracheophyta</taxon>
        <taxon>Spermatophyta</taxon>
        <taxon>Magnoliopsida</taxon>
        <taxon>eudicotyledons</taxon>
        <taxon>Gunneridae</taxon>
        <taxon>Pentapetalae</taxon>
        <taxon>asterids</taxon>
        <taxon>lamiids</taxon>
        <taxon>Solanales</taxon>
        <taxon>Convolvulaceae</taxon>
        <taxon>Cuscuteae</taxon>
        <taxon>Cuscuta</taxon>
        <taxon>Cuscuta subgen. Grammica</taxon>
        <taxon>Cuscuta sect. Cleistogrammica</taxon>
    </lineage>
</organism>
<dbReference type="Proteomes" id="UP000595140">
    <property type="component" value="Unassembled WGS sequence"/>
</dbReference>
<evidence type="ECO:0000256" key="1">
    <source>
        <dbReference type="SAM" id="Phobius"/>
    </source>
</evidence>
<gene>
    <name evidence="2" type="ORF">CCAM_LOCUS15087</name>
</gene>